<evidence type="ECO:0008006" key="6">
    <source>
        <dbReference type="Google" id="ProtNLM"/>
    </source>
</evidence>
<dbReference type="SUPFAM" id="SSF57667">
    <property type="entry name" value="beta-beta-alpha zinc fingers"/>
    <property type="match status" value="2"/>
</dbReference>
<reference evidence="4 5" key="1">
    <citation type="journal article" date="2020" name="Nat. Commun.">
        <title>Genome of Tripterygium wilfordii and identification of cytochrome P450 involved in triptolide biosynthesis.</title>
        <authorList>
            <person name="Tu L."/>
            <person name="Su P."/>
            <person name="Zhang Z."/>
            <person name="Gao L."/>
            <person name="Wang J."/>
            <person name="Hu T."/>
            <person name="Zhou J."/>
            <person name="Zhang Y."/>
            <person name="Zhao Y."/>
            <person name="Liu Y."/>
            <person name="Song Y."/>
            <person name="Tong Y."/>
            <person name="Lu Y."/>
            <person name="Yang J."/>
            <person name="Xu C."/>
            <person name="Jia M."/>
            <person name="Peters R.J."/>
            <person name="Huang L."/>
            <person name="Gao W."/>
        </authorList>
    </citation>
    <scope>NUCLEOTIDE SEQUENCE [LARGE SCALE GENOMIC DNA]</scope>
    <source>
        <strain evidence="5">cv. XIE 37</strain>
        <tissue evidence="4">Leaf</tissue>
    </source>
</reference>
<evidence type="ECO:0000313" key="5">
    <source>
        <dbReference type="Proteomes" id="UP000593562"/>
    </source>
</evidence>
<dbReference type="InterPro" id="IPR003604">
    <property type="entry name" value="Matrin/U1-like-C_Znf_C2H2"/>
</dbReference>
<dbReference type="InParanoid" id="A0A7J7CH70"/>
<dbReference type="Gene3D" id="3.30.160.60">
    <property type="entry name" value="Classic Zinc Finger"/>
    <property type="match status" value="2"/>
</dbReference>
<dbReference type="GO" id="GO:0008270">
    <property type="term" value="F:zinc ion binding"/>
    <property type="evidence" value="ECO:0007669"/>
    <property type="project" value="InterPro"/>
</dbReference>
<protein>
    <recommendedName>
        <fullName evidence="6">HVA22-like protein</fullName>
    </recommendedName>
</protein>
<feature type="domain" description="C2H2-type" evidence="2">
    <location>
        <begin position="406"/>
        <end position="430"/>
    </location>
</feature>
<dbReference type="EMBL" id="JAAARO010000017">
    <property type="protein sequence ID" value="KAF5733379.1"/>
    <property type="molecule type" value="Genomic_DNA"/>
</dbReference>
<comment type="caution">
    <text evidence="4">The sequence shown here is derived from an EMBL/GenBank/DDBJ whole genome shotgun (WGS) entry which is preliminary data.</text>
</comment>
<dbReference type="SMART" id="SM00355">
    <property type="entry name" value="ZnF_C2H2"/>
    <property type="match status" value="2"/>
</dbReference>
<feature type="domain" description="U1-type" evidence="3">
    <location>
        <begin position="313"/>
        <end position="347"/>
    </location>
</feature>
<dbReference type="InterPro" id="IPR013087">
    <property type="entry name" value="Znf_C2H2_type"/>
</dbReference>
<organism evidence="4 5">
    <name type="scientific">Tripterygium wilfordii</name>
    <name type="common">Thunder God vine</name>
    <dbReference type="NCBI Taxonomy" id="458696"/>
    <lineage>
        <taxon>Eukaryota</taxon>
        <taxon>Viridiplantae</taxon>
        <taxon>Streptophyta</taxon>
        <taxon>Embryophyta</taxon>
        <taxon>Tracheophyta</taxon>
        <taxon>Spermatophyta</taxon>
        <taxon>Magnoliopsida</taxon>
        <taxon>eudicotyledons</taxon>
        <taxon>Gunneridae</taxon>
        <taxon>Pentapetalae</taxon>
        <taxon>rosids</taxon>
        <taxon>fabids</taxon>
        <taxon>Celastrales</taxon>
        <taxon>Celastraceae</taxon>
        <taxon>Tripterygium</taxon>
    </lineage>
</organism>
<name>A0A7J7CH70_TRIWF</name>
<evidence type="ECO:0000259" key="2">
    <source>
        <dbReference type="SMART" id="SM00355"/>
    </source>
</evidence>
<evidence type="ECO:0000259" key="3">
    <source>
        <dbReference type="SMART" id="SM00451"/>
    </source>
</evidence>
<dbReference type="GO" id="GO:0003676">
    <property type="term" value="F:nucleic acid binding"/>
    <property type="evidence" value="ECO:0007669"/>
    <property type="project" value="InterPro"/>
</dbReference>
<evidence type="ECO:0000313" key="4">
    <source>
        <dbReference type="EMBL" id="KAF5733379.1"/>
    </source>
</evidence>
<evidence type="ECO:0000256" key="1">
    <source>
        <dbReference type="SAM" id="MobiDB-lite"/>
    </source>
</evidence>
<gene>
    <name evidence="4" type="ORF">HS088_TW17G00922</name>
</gene>
<dbReference type="Proteomes" id="UP000593562">
    <property type="component" value="Unassembled WGS sequence"/>
</dbReference>
<feature type="region of interest" description="Disordered" evidence="1">
    <location>
        <begin position="349"/>
        <end position="379"/>
    </location>
</feature>
<feature type="domain" description="C2H2-type" evidence="2">
    <location>
        <begin position="316"/>
        <end position="340"/>
    </location>
</feature>
<dbReference type="InterPro" id="IPR004345">
    <property type="entry name" value="TB2_DP1_HVA22"/>
</dbReference>
<feature type="domain" description="U1-type" evidence="3">
    <location>
        <begin position="403"/>
        <end position="437"/>
    </location>
</feature>
<dbReference type="OrthoDB" id="434647at2759"/>
<dbReference type="InterPro" id="IPR036236">
    <property type="entry name" value="Znf_C2H2_sf"/>
</dbReference>
<dbReference type="Pfam" id="PF03134">
    <property type="entry name" value="TB2_DP1_HVA22"/>
    <property type="match status" value="1"/>
</dbReference>
<dbReference type="Pfam" id="PF12874">
    <property type="entry name" value="zf-met"/>
    <property type="match status" value="2"/>
</dbReference>
<feature type="compositionally biased region" description="Basic and acidic residues" evidence="1">
    <location>
        <begin position="362"/>
        <end position="376"/>
    </location>
</feature>
<dbReference type="SMART" id="SM00451">
    <property type="entry name" value="ZnF_U1"/>
    <property type="match status" value="2"/>
</dbReference>
<dbReference type="PANTHER" id="PTHR12300">
    <property type="entry name" value="HVA22-LIKE PROTEINS"/>
    <property type="match status" value="1"/>
</dbReference>
<sequence>MGFVGFFFSLTVRCFDLLAWPLLALGYPLRASIMAIETNSDLETRKLVTYWIVFSLISLFEHAFVKLFEWIPLWLYIKLMIVCWLVIPHFDGSYYVYMHVVRPFLSMDTQTVIKQLKKLKEISFERMGFSLKRDNFIDEVEKFVKENGPEALEELIASKSKLKENVVKQKDIKAVEATEDKKVDVAQQSKLKDVVKQKDIKAVEPTEVKKADVAQQSKLKDVVKQKYIKAVEATEDKKADVAQQSKLKDVVKQKYIKAVEATEDKKADVAQQVFQTKVKSAEADISTHSPVEVKELPSATSIRVEVPVPDNIQKEWTCSICQVTTSSEAILTSHLQGRRHKATLEKLSAKNQNSKMKVPPASEEKKPSVPKVKPEKTVASSPMVHKVQISPNNVKCDGVATRQPGLWCFICNVGCTGMNNMDSHFKGKKHLTRVSELNGVAVGGHS</sequence>
<proteinExistence type="predicted"/>
<keyword evidence="5" id="KW-1185">Reference proteome</keyword>
<dbReference type="AlphaFoldDB" id="A0A7J7CH70"/>
<dbReference type="PANTHER" id="PTHR12300:SF43">
    <property type="entry name" value="HVA22-LIKE PROTEIN"/>
    <property type="match status" value="1"/>
</dbReference>
<accession>A0A7J7CH70</accession>